<reference evidence="2" key="1">
    <citation type="journal article" date="2019" name="Int. J. Syst. Evol. Microbiol.">
        <title>The Global Catalogue of Microorganisms (GCM) 10K type strain sequencing project: providing services to taxonomists for standard genome sequencing and annotation.</title>
        <authorList>
            <consortium name="The Broad Institute Genomics Platform"/>
            <consortium name="The Broad Institute Genome Sequencing Center for Infectious Disease"/>
            <person name="Wu L."/>
            <person name="Ma J."/>
        </authorList>
    </citation>
    <scope>NUCLEOTIDE SEQUENCE [LARGE SCALE GENOMIC DNA]</scope>
    <source>
        <strain evidence="2">CGMCC 1.15643</strain>
    </source>
</reference>
<comment type="caution">
    <text evidence="1">The sequence shown here is derived from an EMBL/GenBank/DDBJ whole genome shotgun (WGS) entry which is preliminary data.</text>
</comment>
<protein>
    <recommendedName>
        <fullName evidence="3">DUF1488 family protein</fullName>
    </recommendedName>
</protein>
<dbReference type="RefSeq" id="WP_260347975.1">
    <property type="nucleotide sequence ID" value="NZ_JAOAOS010000002.1"/>
</dbReference>
<dbReference type="EMBL" id="JBHSLI010000002">
    <property type="protein sequence ID" value="MFC5292705.1"/>
    <property type="molecule type" value="Genomic_DNA"/>
</dbReference>
<accession>A0ABW0F2F2</accession>
<evidence type="ECO:0008006" key="3">
    <source>
        <dbReference type="Google" id="ProtNLM"/>
    </source>
</evidence>
<proteinExistence type="predicted"/>
<evidence type="ECO:0000313" key="1">
    <source>
        <dbReference type="EMBL" id="MFC5292705.1"/>
    </source>
</evidence>
<keyword evidence="2" id="KW-1185">Reference proteome</keyword>
<dbReference type="Proteomes" id="UP001595976">
    <property type="component" value="Unassembled WGS sequence"/>
</dbReference>
<sequence>MIQAETKADPAPIPHRFWAVADEHRRGFVGMYSAPGAGSCHVRDKDGLIRFFASEERALLAASRAMCAALDAGRADRSSLHRVFRTMGQGRNRRAVEVA</sequence>
<gene>
    <name evidence="1" type="ORF">ACFPK2_06855</name>
</gene>
<name>A0ABW0F2F2_9HYPH</name>
<evidence type="ECO:0000313" key="2">
    <source>
        <dbReference type="Proteomes" id="UP001595976"/>
    </source>
</evidence>
<organism evidence="1 2">
    <name type="scientific">Bosea minatitlanensis</name>
    <dbReference type="NCBI Taxonomy" id="128782"/>
    <lineage>
        <taxon>Bacteria</taxon>
        <taxon>Pseudomonadati</taxon>
        <taxon>Pseudomonadota</taxon>
        <taxon>Alphaproteobacteria</taxon>
        <taxon>Hyphomicrobiales</taxon>
        <taxon>Boseaceae</taxon>
        <taxon>Bosea</taxon>
    </lineage>
</organism>